<organism evidence="2 3">
    <name type="scientific">Labilithrix luteola</name>
    <dbReference type="NCBI Taxonomy" id="1391654"/>
    <lineage>
        <taxon>Bacteria</taxon>
        <taxon>Pseudomonadati</taxon>
        <taxon>Myxococcota</taxon>
        <taxon>Polyangia</taxon>
        <taxon>Polyangiales</taxon>
        <taxon>Labilitrichaceae</taxon>
        <taxon>Labilithrix</taxon>
    </lineage>
</organism>
<reference evidence="2 3" key="1">
    <citation type="submission" date="2015-08" db="EMBL/GenBank/DDBJ databases">
        <authorList>
            <person name="Babu N.S."/>
            <person name="Beckwith C.J."/>
            <person name="Beseler K.G."/>
            <person name="Brison A."/>
            <person name="Carone J.V."/>
            <person name="Caskin T.P."/>
            <person name="Diamond M."/>
            <person name="Durham M.E."/>
            <person name="Foxe J.M."/>
            <person name="Go M."/>
            <person name="Henderson B.A."/>
            <person name="Jones I.B."/>
            <person name="McGettigan J.A."/>
            <person name="Micheletti S.J."/>
            <person name="Nasrallah M.E."/>
            <person name="Ortiz D."/>
            <person name="Piller C.R."/>
            <person name="Privatt S.R."/>
            <person name="Schneider S.L."/>
            <person name="Sharp S."/>
            <person name="Smith T.C."/>
            <person name="Stanton J.D."/>
            <person name="Ullery H.E."/>
            <person name="Wilson R.J."/>
            <person name="Serrano M.G."/>
            <person name="Buck G."/>
            <person name="Lee V."/>
            <person name="Wang Y."/>
            <person name="Carvalho R."/>
            <person name="Voegtly L."/>
            <person name="Shi R."/>
            <person name="Duckworth R."/>
            <person name="Johnson A."/>
            <person name="Loviza R."/>
            <person name="Walstead R."/>
            <person name="Shah Z."/>
            <person name="Kiflezghi M."/>
            <person name="Wade K."/>
            <person name="Ball S.L."/>
            <person name="Bradley K.W."/>
            <person name="Asai D.J."/>
            <person name="Bowman C.A."/>
            <person name="Russell D.A."/>
            <person name="Pope W.H."/>
            <person name="Jacobs-Sera D."/>
            <person name="Hendrix R.W."/>
            <person name="Hatfull G.F."/>
        </authorList>
    </citation>
    <scope>NUCLEOTIDE SEQUENCE [LARGE SCALE GENOMIC DNA]</scope>
    <source>
        <strain evidence="2 3">DSM 27648</strain>
    </source>
</reference>
<protein>
    <submittedName>
        <fullName evidence="2">Uncharacterized protein</fullName>
    </submittedName>
</protein>
<feature type="region of interest" description="Disordered" evidence="1">
    <location>
        <begin position="11"/>
        <end position="71"/>
    </location>
</feature>
<dbReference type="EMBL" id="CP012333">
    <property type="protein sequence ID" value="AKU99818.1"/>
    <property type="molecule type" value="Genomic_DNA"/>
</dbReference>
<keyword evidence="3" id="KW-1185">Reference proteome</keyword>
<dbReference type="KEGG" id="llu:AKJ09_06482"/>
<sequence>MAAGILTVTSILGGCDSETSSDGTARTDEPCVDGGTTPGNPAKPGEDAGEVPDAGTTGDASDGEAPPPRTFKALKVGFLPDTQANGDNVAIHPMKAILDKFQE</sequence>
<accession>A0A0K1Q207</accession>
<dbReference type="AlphaFoldDB" id="A0A0K1Q207"/>
<evidence type="ECO:0000313" key="2">
    <source>
        <dbReference type="EMBL" id="AKU99818.1"/>
    </source>
</evidence>
<name>A0A0K1Q207_9BACT</name>
<evidence type="ECO:0000256" key="1">
    <source>
        <dbReference type="SAM" id="MobiDB-lite"/>
    </source>
</evidence>
<gene>
    <name evidence="2" type="ORF">AKJ09_06482</name>
</gene>
<dbReference type="Proteomes" id="UP000064967">
    <property type="component" value="Chromosome"/>
</dbReference>
<proteinExistence type="predicted"/>
<evidence type="ECO:0000313" key="3">
    <source>
        <dbReference type="Proteomes" id="UP000064967"/>
    </source>
</evidence>